<name>A0AAE4JZY0_9CYAN</name>
<feature type="repeat" description="Lumazine-binding" evidence="10">
    <location>
        <begin position="96"/>
        <end position="194"/>
    </location>
</feature>
<proteinExistence type="predicted"/>
<dbReference type="AlphaFoldDB" id="A0AAE4JZY0"/>
<comment type="catalytic activity">
    <reaction evidence="1">
        <text>2 6,7-dimethyl-8-(1-D-ribityl)lumazine + H(+) = 5-amino-6-(D-ribitylamino)uracil + riboflavin</text>
        <dbReference type="Rhea" id="RHEA:20772"/>
        <dbReference type="ChEBI" id="CHEBI:15378"/>
        <dbReference type="ChEBI" id="CHEBI:15934"/>
        <dbReference type="ChEBI" id="CHEBI:57986"/>
        <dbReference type="ChEBI" id="CHEBI:58201"/>
        <dbReference type="EC" id="2.5.1.9"/>
    </reaction>
</comment>
<evidence type="ECO:0000256" key="7">
    <source>
        <dbReference type="ARBA" id="ARBA00022679"/>
    </source>
</evidence>
<evidence type="ECO:0000256" key="10">
    <source>
        <dbReference type="PROSITE-ProRule" id="PRU00524"/>
    </source>
</evidence>
<dbReference type="Proteomes" id="UP001268256">
    <property type="component" value="Unassembled WGS sequence"/>
</dbReference>
<dbReference type="SUPFAM" id="SSF63380">
    <property type="entry name" value="Riboflavin synthase domain-like"/>
    <property type="match status" value="2"/>
</dbReference>
<dbReference type="CDD" id="cd00402">
    <property type="entry name" value="Riboflavin_synthase_like"/>
    <property type="match status" value="1"/>
</dbReference>
<dbReference type="NCBIfam" id="NF006767">
    <property type="entry name" value="PRK09289.1"/>
    <property type="match status" value="1"/>
</dbReference>
<evidence type="ECO:0000259" key="11">
    <source>
        <dbReference type="PROSITE" id="PS51177"/>
    </source>
</evidence>
<dbReference type="InterPro" id="IPR017938">
    <property type="entry name" value="Riboflavin_synthase-like_b-brl"/>
</dbReference>
<evidence type="ECO:0000256" key="3">
    <source>
        <dbReference type="ARBA" id="ARBA00004887"/>
    </source>
</evidence>
<dbReference type="EMBL" id="JAVMIP010000011">
    <property type="protein sequence ID" value="MDS3861342.1"/>
    <property type="molecule type" value="Genomic_DNA"/>
</dbReference>
<dbReference type="PANTHER" id="PTHR21098">
    <property type="entry name" value="RIBOFLAVIN SYNTHASE ALPHA CHAIN"/>
    <property type="match status" value="1"/>
</dbReference>
<comment type="function">
    <text evidence="2">Catalyzes the dismutation of two molecules of 6,7-dimethyl-8-ribityllumazine, resulting in the formation of riboflavin and 5-amino-6-(D-ribitylamino)uracil.</text>
</comment>
<dbReference type="GO" id="GO:0009231">
    <property type="term" value="P:riboflavin biosynthetic process"/>
    <property type="evidence" value="ECO:0007669"/>
    <property type="project" value="UniProtKB-KW"/>
</dbReference>
<keyword evidence="8" id="KW-0677">Repeat</keyword>
<feature type="domain" description="Lumazine-binding" evidence="11">
    <location>
        <begin position="1"/>
        <end position="95"/>
    </location>
</feature>
<dbReference type="FunFam" id="2.40.30.20:FF:000004">
    <property type="entry name" value="Riboflavin synthase, alpha subunit"/>
    <property type="match status" value="1"/>
</dbReference>
<gene>
    <name evidence="12" type="ORF">RIF25_11035</name>
</gene>
<evidence type="ECO:0000256" key="4">
    <source>
        <dbReference type="ARBA" id="ARBA00012827"/>
    </source>
</evidence>
<dbReference type="Pfam" id="PF00677">
    <property type="entry name" value="Lum_binding"/>
    <property type="match status" value="2"/>
</dbReference>
<dbReference type="InterPro" id="IPR026017">
    <property type="entry name" value="Lumazine-bd_dom"/>
</dbReference>
<keyword evidence="7 12" id="KW-0808">Transferase</keyword>
<organism evidence="12 13">
    <name type="scientific">Pseudocalidococcus azoricus BACA0444</name>
    <dbReference type="NCBI Taxonomy" id="2918990"/>
    <lineage>
        <taxon>Bacteria</taxon>
        <taxon>Bacillati</taxon>
        <taxon>Cyanobacteriota</taxon>
        <taxon>Cyanophyceae</taxon>
        <taxon>Acaryochloridales</taxon>
        <taxon>Thermosynechococcaceae</taxon>
        <taxon>Pseudocalidococcus</taxon>
        <taxon>Pseudocalidococcus azoricus</taxon>
    </lineage>
</organism>
<evidence type="ECO:0000256" key="1">
    <source>
        <dbReference type="ARBA" id="ARBA00000968"/>
    </source>
</evidence>
<evidence type="ECO:0000256" key="9">
    <source>
        <dbReference type="NCBIfam" id="TIGR00187"/>
    </source>
</evidence>
<feature type="domain" description="Lumazine-binding" evidence="11">
    <location>
        <begin position="96"/>
        <end position="194"/>
    </location>
</feature>
<dbReference type="InterPro" id="IPR001783">
    <property type="entry name" value="Lumazine-bd"/>
</dbReference>
<dbReference type="PANTHER" id="PTHR21098:SF12">
    <property type="entry name" value="RIBOFLAVIN SYNTHASE"/>
    <property type="match status" value="1"/>
</dbReference>
<dbReference type="Gene3D" id="2.40.30.20">
    <property type="match status" value="2"/>
</dbReference>
<evidence type="ECO:0000256" key="8">
    <source>
        <dbReference type="ARBA" id="ARBA00022737"/>
    </source>
</evidence>
<accession>A0AAE4JZY0</accession>
<evidence type="ECO:0000313" key="13">
    <source>
        <dbReference type="Proteomes" id="UP001268256"/>
    </source>
</evidence>
<evidence type="ECO:0000256" key="5">
    <source>
        <dbReference type="ARBA" id="ARBA00013950"/>
    </source>
</evidence>
<keyword evidence="6" id="KW-0686">Riboflavin biosynthesis</keyword>
<feature type="repeat" description="Lumazine-binding" evidence="10">
    <location>
        <begin position="1"/>
        <end position="95"/>
    </location>
</feature>
<keyword evidence="13" id="KW-1185">Reference proteome</keyword>
<dbReference type="NCBIfam" id="TIGR00187">
    <property type="entry name" value="ribE"/>
    <property type="match status" value="1"/>
</dbReference>
<dbReference type="EC" id="2.5.1.9" evidence="4 9"/>
<dbReference type="PROSITE" id="PS51177">
    <property type="entry name" value="LUMAZINE_BIND"/>
    <property type="match status" value="2"/>
</dbReference>
<sequence length="223" mass="23598">MFTGLIQGLGTISLTSASQLKVHCPNCQFLKAVEIGDSIAVNGICLTVETYDAQSFTVTVSPETLSRSNLKNIAQTQAPVNLEPALRVGDKVGGHFVSGHVDGVGTLTQVEDSEASWELSFQAPKSVAAYIVPKGSIAINGISLTVANCDPSGSVFTVAVIPHTYQATNLKDLSLGSPVNLEADLLGKYAAKFLQPHRDTEPPNSNYGHDLITLEFLAEHGYG</sequence>
<evidence type="ECO:0000256" key="2">
    <source>
        <dbReference type="ARBA" id="ARBA00002803"/>
    </source>
</evidence>
<dbReference type="GO" id="GO:0004746">
    <property type="term" value="F:riboflavin synthase activity"/>
    <property type="evidence" value="ECO:0007669"/>
    <property type="project" value="UniProtKB-UniRule"/>
</dbReference>
<dbReference type="RefSeq" id="WP_322878586.1">
    <property type="nucleotide sequence ID" value="NZ_JAVMIP010000011.1"/>
</dbReference>
<comment type="pathway">
    <text evidence="3">Cofactor biosynthesis; riboflavin biosynthesis; riboflavin from 2-hydroxy-3-oxobutyl phosphate and 5-amino-6-(D-ribitylamino)uracil: step 2/2.</text>
</comment>
<comment type="caution">
    <text evidence="12">The sequence shown here is derived from an EMBL/GenBank/DDBJ whole genome shotgun (WGS) entry which is preliminary data.</text>
</comment>
<evidence type="ECO:0000256" key="6">
    <source>
        <dbReference type="ARBA" id="ARBA00022619"/>
    </source>
</evidence>
<evidence type="ECO:0000313" key="12">
    <source>
        <dbReference type="EMBL" id="MDS3861342.1"/>
    </source>
</evidence>
<dbReference type="InterPro" id="IPR023366">
    <property type="entry name" value="ATP_synth_asu-like_sf"/>
</dbReference>
<reference evidence="13" key="1">
    <citation type="submission" date="2023-07" db="EMBL/GenBank/DDBJ databases">
        <authorList>
            <person name="Luz R."/>
            <person name="Cordeiro R."/>
            <person name="Fonseca A."/>
            <person name="Goncalves V."/>
        </authorList>
    </citation>
    <scope>NUCLEOTIDE SEQUENCE [LARGE SCALE GENOMIC DNA]</scope>
    <source>
        <strain evidence="13">BACA0444</strain>
    </source>
</reference>
<protein>
    <recommendedName>
        <fullName evidence="5 9">Riboflavin synthase</fullName>
        <ecNumber evidence="4 9">2.5.1.9</ecNumber>
    </recommendedName>
</protein>
<dbReference type="PIRSF" id="PIRSF000498">
    <property type="entry name" value="Riboflavin_syn_A"/>
    <property type="match status" value="1"/>
</dbReference>